<proteinExistence type="predicted"/>
<protein>
    <submittedName>
        <fullName evidence="1">Uncharacterized protein</fullName>
    </submittedName>
</protein>
<keyword evidence="2" id="KW-1185">Reference proteome</keyword>
<evidence type="ECO:0000313" key="2">
    <source>
        <dbReference type="Proteomes" id="UP001500604"/>
    </source>
</evidence>
<dbReference type="RefSeq" id="WP_345193272.1">
    <property type="nucleotide sequence ID" value="NZ_BAABFL010000025.1"/>
</dbReference>
<sequence>MTDDIEVIKSSLSQAVERDGSSVKVIILADGHGKWILEVEDEYGNSTVWDDTFNTEQEALQEFFKTLDEEGIGALICKPEDRKFVH</sequence>
<name>A0ABP8UYR4_9GAMM</name>
<comment type="caution">
    <text evidence="1">The sequence shown here is derived from an EMBL/GenBank/DDBJ whole genome shotgun (WGS) entry which is preliminary data.</text>
</comment>
<dbReference type="Proteomes" id="UP001500604">
    <property type="component" value="Unassembled WGS sequence"/>
</dbReference>
<evidence type="ECO:0000313" key="1">
    <source>
        <dbReference type="EMBL" id="GAA4648081.1"/>
    </source>
</evidence>
<organism evidence="1 2">
    <name type="scientific">Kistimonas scapharcae</name>
    <dbReference type="NCBI Taxonomy" id="1036133"/>
    <lineage>
        <taxon>Bacteria</taxon>
        <taxon>Pseudomonadati</taxon>
        <taxon>Pseudomonadota</taxon>
        <taxon>Gammaproteobacteria</taxon>
        <taxon>Oceanospirillales</taxon>
        <taxon>Endozoicomonadaceae</taxon>
        <taxon>Kistimonas</taxon>
    </lineage>
</organism>
<dbReference type="EMBL" id="BAABFL010000025">
    <property type="protein sequence ID" value="GAA4648081.1"/>
    <property type="molecule type" value="Genomic_DNA"/>
</dbReference>
<reference evidence="2" key="1">
    <citation type="journal article" date="2019" name="Int. J. Syst. Evol. Microbiol.">
        <title>The Global Catalogue of Microorganisms (GCM) 10K type strain sequencing project: providing services to taxonomists for standard genome sequencing and annotation.</title>
        <authorList>
            <consortium name="The Broad Institute Genomics Platform"/>
            <consortium name="The Broad Institute Genome Sequencing Center for Infectious Disease"/>
            <person name="Wu L."/>
            <person name="Ma J."/>
        </authorList>
    </citation>
    <scope>NUCLEOTIDE SEQUENCE [LARGE SCALE GENOMIC DNA]</scope>
    <source>
        <strain evidence="2">JCM 17805</strain>
    </source>
</reference>
<gene>
    <name evidence="1" type="ORF">GCM10023116_03450</name>
</gene>
<accession>A0ABP8UYR4</accession>